<dbReference type="Proteomes" id="UP001160148">
    <property type="component" value="Unassembled WGS sequence"/>
</dbReference>
<evidence type="ECO:0000313" key="1">
    <source>
        <dbReference type="EMBL" id="CAI6354113.1"/>
    </source>
</evidence>
<keyword evidence="2" id="KW-1185">Reference proteome</keyword>
<sequence length="229" mass="26468">MEKKRAHTLYKCSRSPYDYSAFSKLRAKYKHQSKIDYQSYIKNTKNSFNRNPSLFWKSIKNLNQKNTVPQYTLRWNSDTVDNPLGSANLFSKYFYYMYNNSISSPVNISNTNIIPYELPSNCHFKLDDVQLALNSLKNTNSNGPDGISACLLFNCQDSIVYPFFLLFGLSLVRVSFQLLGKHVLSPLFLNLEIPRSFLITGLFPSYHTFLKCLSPSYTPRSKEVLTIFL</sequence>
<comment type="caution">
    <text evidence="1">The sequence shown here is derived from an EMBL/GenBank/DDBJ whole genome shotgun (WGS) entry which is preliminary data.</text>
</comment>
<accession>A0AAV0WEB2</accession>
<proteinExistence type="predicted"/>
<protein>
    <submittedName>
        <fullName evidence="1">Uncharacterized protein</fullName>
    </submittedName>
</protein>
<dbReference type="EMBL" id="CARXXK010000002">
    <property type="protein sequence ID" value="CAI6354113.1"/>
    <property type="molecule type" value="Genomic_DNA"/>
</dbReference>
<reference evidence="1 2" key="1">
    <citation type="submission" date="2023-01" db="EMBL/GenBank/DDBJ databases">
        <authorList>
            <person name="Whitehead M."/>
        </authorList>
    </citation>
    <scope>NUCLEOTIDE SEQUENCE [LARGE SCALE GENOMIC DNA]</scope>
</reference>
<gene>
    <name evidence="1" type="ORF">MEUPH1_LOCUS10155</name>
</gene>
<name>A0AAV0WEB2_9HEMI</name>
<evidence type="ECO:0000313" key="2">
    <source>
        <dbReference type="Proteomes" id="UP001160148"/>
    </source>
</evidence>
<dbReference type="AlphaFoldDB" id="A0AAV0WEB2"/>
<organism evidence="1 2">
    <name type="scientific">Macrosiphum euphorbiae</name>
    <name type="common">potato aphid</name>
    <dbReference type="NCBI Taxonomy" id="13131"/>
    <lineage>
        <taxon>Eukaryota</taxon>
        <taxon>Metazoa</taxon>
        <taxon>Ecdysozoa</taxon>
        <taxon>Arthropoda</taxon>
        <taxon>Hexapoda</taxon>
        <taxon>Insecta</taxon>
        <taxon>Pterygota</taxon>
        <taxon>Neoptera</taxon>
        <taxon>Paraneoptera</taxon>
        <taxon>Hemiptera</taxon>
        <taxon>Sternorrhyncha</taxon>
        <taxon>Aphidomorpha</taxon>
        <taxon>Aphidoidea</taxon>
        <taxon>Aphididae</taxon>
        <taxon>Macrosiphini</taxon>
        <taxon>Macrosiphum</taxon>
    </lineage>
</organism>